<protein>
    <submittedName>
        <fullName evidence="2">Uncharacterized protein</fullName>
    </submittedName>
</protein>
<evidence type="ECO:0000313" key="3">
    <source>
        <dbReference type="Proteomes" id="UP000184203"/>
    </source>
</evidence>
<sequence length="54" mass="6302">MKTIRMGMKIGPFRTRRKKSKAEKIVRAAKDPKKYAKRKTTGKVKRKVRKKTGV</sequence>
<gene>
    <name evidence="2" type="ORF">SAMN05444342_3621</name>
</gene>
<feature type="compositionally biased region" description="Basic residues" evidence="1">
    <location>
        <begin position="35"/>
        <end position="54"/>
    </location>
</feature>
<dbReference type="AlphaFoldDB" id="A0A1M6ZYA1"/>
<name>A0A1M6ZYA1_HALPU</name>
<evidence type="ECO:0000313" key="2">
    <source>
        <dbReference type="EMBL" id="SHL35359.1"/>
    </source>
</evidence>
<organism evidence="2 3">
    <name type="scientific">Haladaptatus paucihalophilus DX253</name>
    <dbReference type="NCBI Taxonomy" id="797209"/>
    <lineage>
        <taxon>Archaea</taxon>
        <taxon>Methanobacteriati</taxon>
        <taxon>Methanobacteriota</taxon>
        <taxon>Stenosarchaea group</taxon>
        <taxon>Halobacteria</taxon>
        <taxon>Halobacteriales</taxon>
        <taxon>Haladaptataceae</taxon>
        <taxon>Haladaptatus</taxon>
    </lineage>
</organism>
<feature type="region of interest" description="Disordered" evidence="1">
    <location>
        <begin position="1"/>
        <end position="54"/>
    </location>
</feature>
<proteinExistence type="predicted"/>
<accession>A0A1M6ZYA1</accession>
<dbReference type="EMBL" id="FRAN01000006">
    <property type="protein sequence ID" value="SHL35359.1"/>
    <property type="molecule type" value="Genomic_DNA"/>
</dbReference>
<reference evidence="3" key="1">
    <citation type="submission" date="2016-11" db="EMBL/GenBank/DDBJ databases">
        <authorList>
            <person name="Varghese N."/>
            <person name="Submissions S."/>
        </authorList>
    </citation>
    <scope>NUCLEOTIDE SEQUENCE [LARGE SCALE GENOMIC DNA]</scope>
    <source>
        <strain evidence="3">DX253</strain>
    </source>
</reference>
<dbReference type="Proteomes" id="UP000184203">
    <property type="component" value="Unassembled WGS sequence"/>
</dbReference>
<keyword evidence="3" id="KW-1185">Reference proteome</keyword>
<feature type="compositionally biased region" description="Basic and acidic residues" evidence="1">
    <location>
        <begin position="22"/>
        <end position="34"/>
    </location>
</feature>
<evidence type="ECO:0000256" key="1">
    <source>
        <dbReference type="SAM" id="MobiDB-lite"/>
    </source>
</evidence>